<comment type="caution">
    <text evidence="2">The sequence shown here is derived from an EMBL/GenBank/DDBJ whole genome shotgun (WGS) entry which is preliminary data.</text>
</comment>
<sequence length="73" mass="8887">MKIPSPEWSSKVLLLYRQILKQGKSLKYTDYDFFRRTIRREFEQQRDEVEIKVIKEQYEKGAHFLRSHLGGLQ</sequence>
<accession>A0ABN8RK62</accession>
<organism evidence="2 3">
    <name type="scientific">Porites lobata</name>
    <dbReference type="NCBI Taxonomy" id="104759"/>
    <lineage>
        <taxon>Eukaryota</taxon>
        <taxon>Metazoa</taxon>
        <taxon>Cnidaria</taxon>
        <taxon>Anthozoa</taxon>
        <taxon>Hexacorallia</taxon>
        <taxon>Scleractinia</taxon>
        <taxon>Fungiina</taxon>
        <taxon>Poritidae</taxon>
        <taxon>Porites</taxon>
    </lineage>
</organism>
<proteinExistence type="predicted"/>
<name>A0ABN8RK62_9CNID</name>
<gene>
    <name evidence="2" type="ORF">PLOB_00019943</name>
</gene>
<reference evidence="2 3" key="1">
    <citation type="submission" date="2022-05" db="EMBL/GenBank/DDBJ databases">
        <authorList>
            <consortium name="Genoscope - CEA"/>
            <person name="William W."/>
        </authorList>
    </citation>
    <scope>NUCLEOTIDE SEQUENCE [LARGE SCALE GENOMIC DNA]</scope>
</reference>
<dbReference type="Proteomes" id="UP001159405">
    <property type="component" value="Unassembled WGS sequence"/>
</dbReference>
<feature type="domain" description="Complex 1 LYR protein" evidence="1">
    <location>
        <begin position="11"/>
        <end position="65"/>
    </location>
</feature>
<dbReference type="Pfam" id="PF05347">
    <property type="entry name" value="Complex1_LYR"/>
    <property type="match status" value="1"/>
</dbReference>
<evidence type="ECO:0000313" key="3">
    <source>
        <dbReference type="Proteomes" id="UP001159405"/>
    </source>
</evidence>
<keyword evidence="3" id="KW-1185">Reference proteome</keyword>
<evidence type="ECO:0000259" key="1">
    <source>
        <dbReference type="Pfam" id="PF05347"/>
    </source>
</evidence>
<protein>
    <recommendedName>
        <fullName evidence="1">Complex 1 LYR protein domain-containing protein</fullName>
    </recommendedName>
</protein>
<dbReference type="EMBL" id="CALNXK010000230">
    <property type="protein sequence ID" value="CAH3177816.1"/>
    <property type="molecule type" value="Genomic_DNA"/>
</dbReference>
<dbReference type="InterPro" id="IPR008011">
    <property type="entry name" value="Complex1_LYR_dom"/>
</dbReference>
<evidence type="ECO:0000313" key="2">
    <source>
        <dbReference type="EMBL" id="CAH3177816.1"/>
    </source>
</evidence>